<organism evidence="3 4">
    <name type="scientific">Urochloa decumbens</name>
    <dbReference type="NCBI Taxonomy" id="240449"/>
    <lineage>
        <taxon>Eukaryota</taxon>
        <taxon>Viridiplantae</taxon>
        <taxon>Streptophyta</taxon>
        <taxon>Embryophyta</taxon>
        <taxon>Tracheophyta</taxon>
        <taxon>Spermatophyta</taxon>
        <taxon>Magnoliopsida</taxon>
        <taxon>Liliopsida</taxon>
        <taxon>Poales</taxon>
        <taxon>Poaceae</taxon>
        <taxon>PACMAD clade</taxon>
        <taxon>Panicoideae</taxon>
        <taxon>Panicodae</taxon>
        <taxon>Paniceae</taxon>
        <taxon>Melinidinae</taxon>
        <taxon>Urochloa</taxon>
    </lineage>
</organism>
<dbReference type="EMBL" id="OZ075117">
    <property type="protein sequence ID" value="CAL5083051.1"/>
    <property type="molecule type" value="Genomic_DNA"/>
</dbReference>
<feature type="region of interest" description="Disordered" evidence="1">
    <location>
        <begin position="48"/>
        <end position="79"/>
    </location>
</feature>
<accession>A0ABC9FVT5</accession>
<name>A0ABC9FVT5_9POAL</name>
<protein>
    <recommendedName>
        <fullName evidence="2">F-box domain-containing protein</fullName>
    </recommendedName>
</protein>
<dbReference type="SUPFAM" id="SSF81383">
    <property type="entry name" value="F-box domain"/>
    <property type="match status" value="1"/>
</dbReference>
<feature type="compositionally biased region" description="Pro residues" evidence="1">
    <location>
        <begin position="48"/>
        <end position="58"/>
    </location>
</feature>
<evidence type="ECO:0000256" key="1">
    <source>
        <dbReference type="SAM" id="MobiDB-lite"/>
    </source>
</evidence>
<dbReference type="Gene3D" id="1.20.1280.50">
    <property type="match status" value="1"/>
</dbReference>
<feature type="domain" description="F-box" evidence="2">
    <location>
        <begin position="7"/>
        <end position="46"/>
    </location>
</feature>
<proteinExistence type="predicted"/>
<dbReference type="AlphaFoldDB" id="A0ABC9FVT5"/>
<dbReference type="Proteomes" id="UP001497457">
    <property type="component" value="Chromosome 7b"/>
</dbReference>
<evidence type="ECO:0000313" key="4">
    <source>
        <dbReference type="Proteomes" id="UP001497457"/>
    </source>
</evidence>
<evidence type="ECO:0000313" key="3">
    <source>
        <dbReference type="EMBL" id="CAL5083051.1"/>
    </source>
</evidence>
<dbReference type="Pfam" id="PF12937">
    <property type="entry name" value="F-box-like"/>
    <property type="match status" value="1"/>
</dbReference>
<keyword evidence="4" id="KW-1185">Reference proteome</keyword>
<dbReference type="PANTHER" id="PTHR31264:SF29">
    <property type="entry name" value="OS07G0554500 PROTEIN"/>
    <property type="match status" value="1"/>
</dbReference>
<gene>
    <name evidence="3" type="ORF">URODEC1_LOCUS109697</name>
</gene>
<sequence>MASRTTPSLPDELLAEILILLPTLADLGRACAACTAFRRVITDPLLPPPPARAPPAVPPRLRSLHRRLPPRGGAPAPGPWLVRDTRGGRFVLDRIGGEDDETFTTIAVCDPLFRRYVILPPIPQDLAAAVEHPYPINGRRRCDLFLAPCGEEGTQNSFRVICKARCPTKLVAFVFSSVSGHWRRIASPRWSDLSPDMASVSVLSALFLRSYAHGCFYWRLLGTNGLPNLIVLDTTSMEFSAISLPADYIISECVIVELGENRIGM</sequence>
<dbReference type="InterPro" id="IPR001810">
    <property type="entry name" value="F-box_dom"/>
</dbReference>
<dbReference type="InterPro" id="IPR036047">
    <property type="entry name" value="F-box-like_dom_sf"/>
</dbReference>
<reference evidence="3" key="1">
    <citation type="submission" date="2024-10" db="EMBL/GenBank/DDBJ databases">
        <authorList>
            <person name="Ryan C."/>
        </authorList>
    </citation>
    <scope>NUCLEOTIDE SEQUENCE [LARGE SCALE GENOMIC DNA]</scope>
</reference>
<evidence type="ECO:0000259" key="2">
    <source>
        <dbReference type="Pfam" id="PF12937"/>
    </source>
</evidence>
<dbReference type="PANTHER" id="PTHR31264">
    <property type="entry name" value="OS07G0554500 PROTEIN-RELATED"/>
    <property type="match status" value="1"/>
</dbReference>